<dbReference type="SFLD" id="SFLDS00029">
    <property type="entry name" value="Radical_SAM"/>
    <property type="match status" value="1"/>
</dbReference>
<sequence length="385" mass="45008">MITSAYIHIPFCEKICHYCDFTKFFYEEKMADDYLRALENEIKTLIKLPKQKMKTIFVGGGTPTALNKRQLLQLVTMIDHYFDVGSAEEYTFEANPGDLSKEKIKILFDHGVNRISMGVQDFNDDMLEKLGRLHRVKDVYQNINDLTQIGLTNISIDLMYGLPNQSFEDFKGSLAEALQFNLPHYSAYSLQIEPKTIFYQRYKKGKLSKPPEETEADMYEYLRDKMREHGVPQYEISNFAKPGYESKHNLTYWNNDFYYGFGAGSHGYLPGKRVINVRPHPTYVEKALQTGEPVLHIEEIGKKERIEEELFLGLRKSEGVSLKNFEQKYHLSVETLYQEELRRLQQRGWIDLTDEFIRLTEAGKPFGNEVFQSFLLEEDQLKFLN</sequence>
<dbReference type="InterPro" id="IPR004559">
    <property type="entry name" value="HemW-like"/>
</dbReference>
<keyword evidence="9" id="KW-0963">Cytoplasm</keyword>
<dbReference type="GO" id="GO:0006779">
    <property type="term" value="P:porphyrin-containing compound biosynthetic process"/>
    <property type="evidence" value="ECO:0007669"/>
    <property type="project" value="InterPro"/>
</dbReference>
<dbReference type="OrthoDB" id="9808022at2"/>
<keyword evidence="8 9" id="KW-0143">Chaperone</keyword>
<dbReference type="SFLD" id="SFLDF00288">
    <property type="entry name" value="HemN-like__clustered_with_nucl"/>
    <property type="match status" value="1"/>
</dbReference>
<keyword evidence="4 9" id="KW-0949">S-adenosyl-L-methionine</keyword>
<dbReference type="Pfam" id="PF06969">
    <property type="entry name" value="HemN_C"/>
    <property type="match status" value="1"/>
</dbReference>
<keyword evidence="12" id="KW-1185">Reference proteome</keyword>
<evidence type="ECO:0000256" key="1">
    <source>
        <dbReference type="ARBA" id="ARBA00006100"/>
    </source>
</evidence>
<evidence type="ECO:0000256" key="7">
    <source>
        <dbReference type="ARBA" id="ARBA00023014"/>
    </source>
</evidence>
<evidence type="ECO:0000259" key="10">
    <source>
        <dbReference type="PROSITE" id="PS51918"/>
    </source>
</evidence>
<keyword evidence="5 9" id="KW-0479">Metal-binding</keyword>
<dbReference type="SFLD" id="SFLDF00562">
    <property type="entry name" value="HemN-like__clustered_with_heat"/>
    <property type="match status" value="1"/>
</dbReference>
<keyword evidence="3 9" id="KW-0349">Heme</keyword>
<dbReference type="SUPFAM" id="SSF102114">
    <property type="entry name" value="Radical SAM enzymes"/>
    <property type="match status" value="1"/>
</dbReference>
<proteinExistence type="inferred from homology"/>
<dbReference type="PANTHER" id="PTHR13932">
    <property type="entry name" value="COPROPORPHYRINIGEN III OXIDASE"/>
    <property type="match status" value="1"/>
</dbReference>
<name>A0A7C8KRT8_9BACI</name>
<dbReference type="Gene3D" id="3.20.20.70">
    <property type="entry name" value="Aldolase class I"/>
    <property type="match status" value="1"/>
</dbReference>
<dbReference type="Proteomes" id="UP000480246">
    <property type="component" value="Unassembled WGS sequence"/>
</dbReference>
<evidence type="ECO:0000256" key="5">
    <source>
        <dbReference type="ARBA" id="ARBA00022723"/>
    </source>
</evidence>
<dbReference type="SFLD" id="SFLDG01082">
    <property type="entry name" value="B12-binding_domain_containing"/>
    <property type="match status" value="1"/>
</dbReference>
<evidence type="ECO:0000256" key="9">
    <source>
        <dbReference type="RuleBase" id="RU364116"/>
    </source>
</evidence>
<dbReference type="PANTHER" id="PTHR13932:SF5">
    <property type="entry name" value="RADICAL S-ADENOSYL METHIONINE DOMAIN-CONTAINING PROTEIN 1, MITOCHONDRIAL"/>
    <property type="match status" value="1"/>
</dbReference>
<reference evidence="11 12" key="1">
    <citation type="submission" date="2019-10" db="EMBL/GenBank/DDBJ databases">
        <title>Gracilibacillus sp. nov. isolated from rice seeds.</title>
        <authorList>
            <person name="He S."/>
        </authorList>
    </citation>
    <scope>NUCLEOTIDE SEQUENCE [LARGE SCALE GENOMIC DNA]</scope>
    <source>
        <strain evidence="11 12">TD8</strain>
    </source>
</reference>
<dbReference type="GO" id="GO:0046872">
    <property type="term" value="F:metal ion binding"/>
    <property type="evidence" value="ECO:0007669"/>
    <property type="project" value="UniProtKB-UniRule"/>
</dbReference>
<keyword evidence="7 9" id="KW-0411">Iron-sulfur</keyword>
<evidence type="ECO:0000256" key="2">
    <source>
        <dbReference type="ARBA" id="ARBA00017228"/>
    </source>
</evidence>
<dbReference type="EMBL" id="WEID01000099">
    <property type="protein sequence ID" value="KAB8126884.1"/>
    <property type="molecule type" value="Genomic_DNA"/>
</dbReference>
<dbReference type="GO" id="GO:0005737">
    <property type="term" value="C:cytoplasm"/>
    <property type="evidence" value="ECO:0007669"/>
    <property type="project" value="UniProtKB-SubCell"/>
</dbReference>
<dbReference type="Pfam" id="PF04055">
    <property type="entry name" value="Radical_SAM"/>
    <property type="match status" value="1"/>
</dbReference>
<dbReference type="RefSeq" id="WP_153406432.1">
    <property type="nucleotide sequence ID" value="NZ_ML762446.1"/>
</dbReference>
<evidence type="ECO:0000256" key="6">
    <source>
        <dbReference type="ARBA" id="ARBA00023004"/>
    </source>
</evidence>
<dbReference type="NCBIfam" id="TIGR00539">
    <property type="entry name" value="hemN_rel"/>
    <property type="match status" value="1"/>
</dbReference>
<evidence type="ECO:0000256" key="4">
    <source>
        <dbReference type="ARBA" id="ARBA00022691"/>
    </source>
</evidence>
<accession>A0A7C8KRT8</accession>
<dbReference type="GO" id="GO:0051539">
    <property type="term" value="F:4 iron, 4 sulfur cluster binding"/>
    <property type="evidence" value="ECO:0007669"/>
    <property type="project" value="UniProtKB-UniRule"/>
</dbReference>
<organism evidence="11 12">
    <name type="scientific">Gracilibacillus oryzae</name>
    <dbReference type="NCBI Taxonomy" id="1672701"/>
    <lineage>
        <taxon>Bacteria</taxon>
        <taxon>Bacillati</taxon>
        <taxon>Bacillota</taxon>
        <taxon>Bacilli</taxon>
        <taxon>Bacillales</taxon>
        <taxon>Bacillaceae</taxon>
        <taxon>Gracilibacillus</taxon>
    </lineage>
</organism>
<dbReference type="InterPro" id="IPR010723">
    <property type="entry name" value="HemN_C"/>
</dbReference>
<evidence type="ECO:0000313" key="11">
    <source>
        <dbReference type="EMBL" id="KAB8126884.1"/>
    </source>
</evidence>
<evidence type="ECO:0000313" key="12">
    <source>
        <dbReference type="Proteomes" id="UP000480246"/>
    </source>
</evidence>
<evidence type="ECO:0000256" key="8">
    <source>
        <dbReference type="ARBA" id="ARBA00023186"/>
    </source>
</evidence>
<comment type="caution">
    <text evidence="11">The sequence shown here is derived from an EMBL/GenBank/DDBJ whole genome shotgun (WGS) entry which is preliminary data.</text>
</comment>
<dbReference type="InterPro" id="IPR006638">
    <property type="entry name" value="Elp3/MiaA/NifB-like_rSAM"/>
</dbReference>
<gene>
    <name evidence="11" type="ORF">F9U64_18865</name>
</gene>
<keyword evidence="6 9" id="KW-0408">Iron</keyword>
<evidence type="ECO:0000256" key="3">
    <source>
        <dbReference type="ARBA" id="ARBA00022617"/>
    </source>
</evidence>
<dbReference type="InterPro" id="IPR058240">
    <property type="entry name" value="rSAM_sf"/>
</dbReference>
<dbReference type="InterPro" id="IPR007197">
    <property type="entry name" value="rSAM"/>
</dbReference>
<dbReference type="InterPro" id="IPR034505">
    <property type="entry name" value="Coproporphyrinogen-III_oxidase"/>
</dbReference>
<dbReference type="AlphaFoldDB" id="A0A7C8KRT8"/>
<comment type="subcellular location">
    <subcellularLocation>
        <location evidence="9">Cytoplasm</location>
    </subcellularLocation>
</comment>
<comment type="similarity">
    <text evidence="1">Belongs to the anaerobic coproporphyrinogen-III oxidase family. HemW subfamily.</text>
</comment>
<dbReference type="SFLD" id="SFLDG01065">
    <property type="entry name" value="anaerobic_coproporphyrinogen-I"/>
    <property type="match status" value="1"/>
</dbReference>
<comment type="function">
    <text evidence="9">Probably acts as a heme chaperone, transferring heme to an unknown acceptor. Binds one molecule of heme per monomer, possibly covalently. Binds 1 [4Fe-4S] cluster. The cluster is coordinated with 3 cysteines and an exchangeable S-adenosyl-L-methionine.</text>
</comment>
<dbReference type="GO" id="GO:0004109">
    <property type="term" value="F:coproporphyrinogen oxidase activity"/>
    <property type="evidence" value="ECO:0007669"/>
    <property type="project" value="InterPro"/>
</dbReference>
<dbReference type="PROSITE" id="PS51918">
    <property type="entry name" value="RADICAL_SAM"/>
    <property type="match status" value="1"/>
</dbReference>
<keyword evidence="9" id="KW-0004">4Fe-4S</keyword>
<dbReference type="InterPro" id="IPR013785">
    <property type="entry name" value="Aldolase_TIM"/>
</dbReference>
<protein>
    <recommendedName>
        <fullName evidence="2 9">Heme chaperone HemW</fullName>
    </recommendedName>
</protein>
<feature type="domain" description="Radical SAM core" evidence="10">
    <location>
        <begin position="1"/>
        <end position="232"/>
    </location>
</feature>
<dbReference type="SMART" id="SM00729">
    <property type="entry name" value="Elp3"/>
    <property type="match status" value="1"/>
</dbReference>